<feature type="non-terminal residue" evidence="6">
    <location>
        <position position="1"/>
    </location>
</feature>
<dbReference type="PANTHER" id="PTHR22835:SF275">
    <property type="entry name" value="OS01G0331100 PROTEIN"/>
    <property type="match status" value="1"/>
</dbReference>
<dbReference type="AlphaFoldDB" id="A0A1D1YZH1"/>
<dbReference type="InterPro" id="IPR001087">
    <property type="entry name" value="GDSL"/>
</dbReference>
<evidence type="ECO:0000256" key="4">
    <source>
        <dbReference type="ARBA" id="ARBA00023180"/>
    </source>
</evidence>
<gene>
    <name evidence="6" type="primary">At1g09390_2</name>
    <name evidence="6" type="ORF">g.114304</name>
</gene>
<proteinExistence type="inferred from homology"/>
<evidence type="ECO:0000313" key="6">
    <source>
        <dbReference type="EMBL" id="JAT59996.1"/>
    </source>
</evidence>
<feature type="region of interest" description="Disordered" evidence="5">
    <location>
        <begin position="25"/>
        <end position="45"/>
    </location>
</feature>
<protein>
    <submittedName>
        <fullName evidence="6">GDSL esterase/lipase At1g09390</fullName>
    </submittedName>
</protein>
<dbReference type="SUPFAM" id="SSF52266">
    <property type="entry name" value="SGNH hydrolase"/>
    <property type="match status" value="1"/>
</dbReference>
<sequence length="446" mass="48398">QIETNPGNGVSGGLVGMRSGKVEWGGKVGTRSSQHRVGRDWGGGAEARQVEEMGSGRWRSRKGSSFLLPLRLLHVLRALARLRGLPTTLVLVFAVLLLPPWGVVTVESKCRRPPVVFNFGDSNSDTGGLQAGLGYMIGLPHGRKFPGGPSGRVCDGRLVIDFLCESLNMAYLSPYLEALGSDFRNGANFAISGSSTMPSNVPFSLFIQVLQFLRFRSRSLQLISEGSKHLISEKGFQNALYTFDIGQNDLSKLFSAGLSYSQVLEQIPSVLAEIRGAIKMIYERGGKHFWVHATGPLGCLPEKLSVYKKDGTDVDACGCLTSFNNAAKALNDGLSALCDELSTELRNATMVYTDMFAIKYDLIANYTKYGFENPLMTCCGYGGPPYNFNISITCGYPGSQACTDGSKYISWDGVHYSEAANAIAASKILSTNYSKPRVKFESFCIA</sequence>
<dbReference type="CDD" id="cd01837">
    <property type="entry name" value="SGNH_plant_lipase_like"/>
    <property type="match status" value="1"/>
</dbReference>
<dbReference type="PANTHER" id="PTHR22835">
    <property type="entry name" value="ZINC FINGER FYVE DOMAIN CONTAINING PROTEIN"/>
    <property type="match status" value="1"/>
</dbReference>
<evidence type="ECO:0000256" key="2">
    <source>
        <dbReference type="ARBA" id="ARBA00022729"/>
    </source>
</evidence>
<dbReference type="Gene3D" id="3.40.50.1110">
    <property type="entry name" value="SGNH hydrolase"/>
    <property type="match status" value="1"/>
</dbReference>
<accession>A0A1D1YZH1</accession>
<organism evidence="6">
    <name type="scientific">Anthurium amnicola</name>
    <dbReference type="NCBI Taxonomy" id="1678845"/>
    <lineage>
        <taxon>Eukaryota</taxon>
        <taxon>Viridiplantae</taxon>
        <taxon>Streptophyta</taxon>
        <taxon>Embryophyta</taxon>
        <taxon>Tracheophyta</taxon>
        <taxon>Spermatophyta</taxon>
        <taxon>Magnoliopsida</taxon>
        <taxon>Liliopsida</taxon>
        <taxon>Araceae</taxon>
        <taxon>Pothoideae</taxon>
        <taxon>Potheae</taxon>
        <taxon>Anthurium</taxon>
    </lineage>
</organism>
<comment type="similarity">
    <text evidence="1">Belongs to the 'GDSL' lipolytic enzyme family.</text>
</comment>
<name>A0A1D1YZH1_9ARAE</name>
<dbReference type="GO" id="GO:0016788">
    <property type="term" value="F:hydrolase activity, acting on ester bonds"/>
    <property type="evidence" value="ECO:0007669"/>
    <property type="project" value="InterPro"/>
</dbReference>
<evidence type="ECO:0000256" key="3">
    <source>
        <dbReference type="ARBA" id="ARBA00022801"/>
    </source>
</evidence>
<reference evidence="6" key="1">
    <citation type="submission" date="2015-07" db="EMBL/GenBank/DDBJ databases">
        <title>Transcriptome Assembly of Anthurium amnicola.</title>
        <authorList>
            <person name="Suzuki J."/>
        </authorList>
    </citation>
    <scope>NUCLEOTIDE SEQUENCE</scope>
</reference>
<evidence type="ECO:0000256" key="5">
    <source>
        <dbReference type="SAM" id="MobiDB-lite"/>
    </source>
</evidence>
<dbReference type="Pfam" id="PF00657">
    <property type="entry name" value="Lipase_GDSL"/>
    <property type="match status" value="1"/>
</dbReference>
<keyword evidence="4" id="KW-0325">Glycoprotein</keyword>
<keyword evidence="2" id="KW-0732">Signal</keyword>
<evidence type="ECO:0000256" key="1">
    <source>
        <dbReference type="ARBA" id="ARBA00008668"/>
    </source>
</evidence>
<dbReference type="InterPro" id="IPR036514">
    <property type="entry name" value="SGNH_hydro_sf"/>
</dbReference>
<dbReference type="InterPro" id="IPR035669">
    <property type="entry name" value="SGNH_plant_lipase-like"/>
</dbReference>
<keyword evidence="3" id="KW-0378">Hydrolase</keyword>
<dbReference type="EMBL" id="GDJX01007940">
    <property type="protein sequence ID" value="JAT59996.1"/>
    <property type="molecule type" value="Transcribed_RNA"/>
</dbReference>